<evidence type="ECO:0000256" key="3">
    <source>
        <dbReference type="ARBA" id="ARBA00022833"/>
    </source>
</evidence>
<dbReference type="GO" id="GO:0008270">
    <property type="term" value="F:zinc ion binding"/>
    <property type="evidence" value="ECO:0007669"/>
    <property type="project" value="UniProtKB-KW"/>
</dbReference>
<keyword evidence="10" id="KW-1185">Reference proteome</keyword>
<dbReference type="InterPro" id="IPR038704">
    <property type="entry name" value="YEAST_sf"/>
</dbReference>
<dbReference type="RefSeq" id="XP_018003771.1">
    <property type="nucleotide sequence ID" value="XM_018146809.1"/>
</dbReference>
<feature type="domain" description="RING-type" evidence="7">
    <location>
        <begin position="32"/>
        <end position="93"/>
    </location>
</feature>
<sequence>MKRKLSAQALDPRTADEATEAGVEIVDDEDLCPICVALIYAPVKTHCGHTMCAECMEKWAEVSITRQMEVVGLDDAPMTLLPSEIQSACPMCRTLTRASADQRREGALRAKYPGTYRQRQAEARTVTDDASESIETLTLYIGNTHSLVRSEMQSKNTHNWTFFVRPSRTDIIEEVQIFLVFKHPTFRKPRVIVQFPPYEIHRLGWGTFSIYANVILKAGYKWMSTEAEDTADGQQQGKLPLEWYLDFSSRGSQGRWRLKVKKEKENQEIEDAAQRESVMRSWRRQRELDPDWINPESP</sequence>
<dbReference type="PANTHER" id="PTHR15898:SF13">
    <property type="entry name" value="BIFUNCTIONAL APOPTOSIS REGULATOR"/>
    <property type="match status" value="1"/>
</dbReference>
<evidence type="ECO:0000259" key="8">
    <source>
        <dbReference type="PROSITE" id="PS51037"/>
    </source>
</evidence>
<dbReference type="GO" id="GO:0043161">
    <property type="term" value="P:proteasome-mediated ubiquitin-dependent protein catabolic process"/>
    <property type="evidence" value="ECO:0007669"/>
    <property type="project" value="TreeGrafter"/>
</dbReference>
<reference evidence="9 10" key="1">
    <citation type="submission" date="2015-06" db="EMBL/GenBank/DDBJ databases">
        <title>Draft genome of the ant-associated black yeast Phialophora attae CBS 131958.</title>
        <authorList>
            <person name="Moreno L.F."/>
            <person name="Stielow B.J."/>
            <person name="de Hoog S."/>
            <person name="Vicente V.A."/>
            <person name="Weiss V.A."/>
            <person name="de Vries M."/>
            <person name="Cruz L.M."/>
            <person name="Souza E.M."/>
        </authorList>
    </citation>
    <scope>NUCLEOTIDE SEQUENCE [LARGE SCALE GENOMIC DNA]</scope>
    <source>
        <strain evidence="9 10">CBS 131958</strain>
    </source>
</reference>
<dbReference type="SUPFAM" id="SSF57850">
    <property type="entry name" value="RING/U-box"/>
    <property type="match status" value="1"/>
</dbReference>
<evidence type="ECO:0000256" key="6">
    <source>
        <dbReference type="PROSITE-ProRule" id="PRU00376"/>
    </source>
</evidence>
<keyword evidence="4 6" id="KW-0539">Nucleus</keyword>
<dbReference type="InterPro" id="IPR018957">
    <property type="entry name" value="Znf_C3HC4_RING-type"/>
</dbReference>
<evidence type="ECO:0000256" key="4">
    <source>
        <dbReference type="ARBA" id="ARBA00023242"/>
    </source>
</evidence>
<dbReference type="PROSITE" id="PS00518">
    <property type="entry name" value="ZF_RING_1"/>
    <property type="match status" value="1"/>
</dbReference>
<dbReference type="GO" id="GO:0061630">
    <property type="term" value="F:ubiquitin protein ligase activity"/>
    <property type="evidence" value="ECO:0007669"/>
    <property type="project" value="TreeGrafter"/>
</dbReference>
<evidence type="ECO:0000256" key="2">
    <source>
        <dbReference type="ARBA" id="ARBA00022771"/>
    </source>
</evidence>
<protein>
    <submittedName>
        <fullName evidence="9">Uncharacterized protein</fullName>
    </submittedName>
</protein>
<evidence type="ECO:0000259" key="7">
    <source>
        <dbReference type="PROSITE" id="PS50089"/>
    </source>
</evidence>
<comment type="caution">
    <text evidence="9">The sequence shown here is derived from an EMBL/GenBank/DDBJ whole genome shotgun (WGS) entry which is preliminary data.</text>
</comment>
<dbReference type="OrthoDB" id="1630758at2759"/>
<evidence type="ECO:0000313" key="9">
    <source>
        <dbReference type="EMBL" id="KPI43808.1"/>
    </source>
</evidence>
<dbReference type="VEuPathDB" id="FungiDB:AB675_6511"/>
<dbReference type="STRING" id="1664694.A0A0N0NQE3"/>
<dbReference type="InterPro" id="IPR017907">
    <property type="entry name" value="Znf_RING_CS"/>
</dbReference>
<name>A0A0N0NQE3_9EURO</name>
<keyword evidence="1" id="KW-0479">Metal-binding</keyword>
<dbReference type="Pfam" id="PF00097">
    <property type="entry name" value="zf-C3HC4"/>
    <property type="match status" value="1"/>
</dbReference>
<accession>A0A0N0NQE3</accession>
<dbReference type="EMBL" id="LFJN01000004">
    <property type="protein sequence ID" value="KPI43808.1"/>
    <property type="molecule type" value="Genomic_DNA"/>
</dbReference>
<comment type="subcellular location">
    <subcellularLocation>
        <location evidence="6">Nucleus</location>
    </subcellularLocation>
</comment>
<dbReference type="SMART" id="SM00184">
    <property type="entry name" value="RING"/>
    <property type="match status" value="1"/>
</dbReference>
<dbReference type="Pfam" id="PF03366">
    <property type="entry name" value="YEATS"/>
    <property type="match status" value="1"/>
</dbReference>
<evidence type="ECO:0000313" key="10">
    <source>
        <dbReference type="Proteomes" id="UP000038010"/>
    </source>
</evidence>
<proteinExistence type="predicted"/>
<dbReference type="PROSITE" id="PS50089">
    <property type="entry name" value="ZF_RING_2"/>
    <property type="match status" value="1"/>
</dbReference>
<dbReference type="Proteomes" id="UP000038010">
    <property type="component" value="Unassembled WGS sequence"/>
</dbReference>
<gene>
    <name evidence="9" type="ORF">AB675_6511</name>
</gene>
<dbReference type="InterPro" id="IPR013083">
    <property type="entry name" value="Znf_RING/FYVE/PHD"/>
</dbReference>
<evidence type="ECO:0000256" key="1">
    <source>
        <dbReference type="ARBA" id="ARBA00022723"/>
    </source>
</evidence>
<organism evidence="9 10">
    <name type="scientific">Cyphellophora attinorum</name>
    <dbReference type="NCBI Taxonomy" id="1664694"/>
    <lineage>
        <taxon>Eukaryota</taxon>
        <taxon>Fungi</taxon>
        <taxon>Dikarya</taxon>
        <taxon>Ascomycota</taxon>
        <taxon>Pezizomycotina</taxon>
        <taxon>Eurotiomycetes</taxon>
        <taxon>Chaetothyriomycetidae</taxon>
        <taxon>Chaetothyriales</taxon>
        <taxon>Cyphellophoraceae</taxon>
        <taxon>Cyphellophora</taxon>
    </lineage>
</organism>
<dbReference type="PROSITE" id="PS51037">
    <property type="entry name" value="YEATS"/>
    <property type="match status" value="1"/>
</dbReference>
<keyword evidence="2 5" id="KW-0863">Zinc-finger</keyword>
<dbReference type="GeneID" id="28738689"/>
<dbReference type="InterPro" id="IPR001841">
    <property type="entry name" value="Znf_RING"/>
</dbReference>
<keyword evidence="3" id="KW-0862">Zinc</keyword>
<dbReference type="GO" id="GO:0005634">
    <property type="term" value="C:nucleus"/>
    <property type="evidence" value="ECO:0007669"/>
    <property type="project" value="UniProtKB-SubCell"/>
</dbReference>
<dbReference type="PANTHER" id="PTHR15898">
    <property type="entry name" value="BIFUNCTIONAL APOPTOSIS REGULATOR"/>
    <property type="match status" value="1"/>
</dbReference>
<evidence type="ECO:0000256" key="5">
    <source>
        <dbReference type="PROSITE-ProRule" id="PRU00175"/>
    </source>
</evidence>
<dbReference type="Gene3D" id="2.60.40.1970">
    <property type="entry name" value="YEATS domain"/>
    <property type="match status" value="1"/>
</dbReference>
<dbReference type="InterPro" id="IPR055129">
    <property type="entry name" value="YEATS_dom"/>
</dbReference>
<dbReference type="AlphaFoldDB" id="A0A0N0NQE3"/>
<dbReference type="Gene3D" id="3.30.40.10">
    <property type="entry name" value="Zinc/RING finger domain, C3HC4 (zinc finger)"/>
    <property type="match status" value="1"/>
</dbReference>
<feature type="domain" description="YEATS" evidence="8">
    <location>
        <begin position="129"/>
        <end position="298"/>
    </location>
</feature>